<proteinExistence type="predicted"/>
<keyword evidence="2" id="KW-1185">Reference proteome</keyword>
<organism evidence="1 2">
    <name type="scientific">Dione juno nucleopolyhedrovirus</name>
    <dbReference type="NCBI Taxonomy" id="2594175"/>
    <lineage>
        <taxon>Viruses</taxon>
        <taxon>Viruses incertae sedis</taxon>
        <taxon>Naldaviricetes</taxon>
        <taxon>Lefavirales</taxon>
        <taxon>Baculoviridae</taxon>
        <taxon>Alphabaculovirus</taxon>
        <taxon>Alphabaculovirus dijunonis</taxon>
    </lineage>
</organism>
<dbReference type="Proteomes" id="UP000831804">
    <property type="component" value="Segment"/>
</dbReference>
<protein>
    <submittedName>
        <fullName evidence="1">Uncharacterized protein</fullName>
    </submittedName>
</protein>
<evidence type="ECO:0000313" key="1">
    <source>
        <dbReference type="EMBL" id="QDL56937.1"/>
    </source>
</evidence>
<sequence>MSAQCMCANIKLKSIILPYESPKFSKITLDQWVPFIMLLDAAYIVCTKRACAILANIFLCHIKLRDRTPTRRLSH</sequence>
<dbReference type="EMBL" id="MK558262">
    <property type="protein sequence ID" value="QDL56937.1"/>
    <property type="molecule type" value="Genomic_DNA"/>
</dbReference>
<accession>A0AAF1D9X6</accession>
<name>A0AAF1D9X6_9ABAC</name>
<reference evidence="1" key="1">
    <citation type="journal article" date="2019" name="Viruses">
        <title>A Nymphalid-Infecting Group I Alphabaculovirus Isolated from the Major Passion Fruit Caterpillar Pest Dione juno juno (Lepidoptera: Nymphalidae).</title>
        <authorList>
            <person name="Ribeiro B.M."/>
            <person name="Dos Santos E.R."/>
            <person name="Trentin L.B."/>
            <person name="da Silva L.A."/>
            <person name="de Melo F.L."/>
            <person name="Kitajima E.W."/>
            <person name="Ardisson-Araujo D.M.P."/>
        </authorList>
    </citation>
    <scope>NUCLEOTIDE SEQUENCE</scope>
    <source>
        <strain evidence="1">Araguari-MG</strain>
    </source>
</reference>
<gene>
    <name evidence="1" type="ORF">DijuNPV-ORF-20</name>
</gene>
<evidence type="ECO:0000313" key="2">
    <source>
        <dbReference type="Proteomes" id="UP000831804"/>
    </source>
</evidence>